<dbReference type="Proteomes" id="UP001231189">
    <property type="component" value="Unassembled WGS sequence"/>
</dbReference>
<evidence type="ECO:0000256" key="1">
    <source>
        <dbReference type="SAM" id="Coils"/>
    </source>
</evidence>
<feature type="coiled-coil region" evidence="1">
    <location>
        <begin position="173"/>
        <end position="211"/>
    </location>
</feature>
<comment type="caution">
    <text evidence="3">The sequence shown here is derived from an EMBL/GenBank/DDBJ whole genome shotgun (WGS) entry which is preliminary data.</text>
</comment>
<sequence length="323" mass="36629">MFSLPVLRVLRSCAPSPHFVRRCSPEFRRPVNLRRASAGLRRVESFCSVFFSRTAFVLLLDPHRLAVGRAHQDLGHLMPYAQKWNAADITPATRGLGKDRQPAPDPIGNRSSEEHFTRLRCAVKELDSSWYDATNNLMLTADARKTLFEELLWEHRELVEAHDKCQVLPEASIDALKEQLANAQREKEQLIKQHQEELSAQKTSFQELKSQLIQLGLEHAKILEAAEADAAAKMNEALENASNATVVLQAELEELAKARKAAEEKVVRLEEERKECNQLILQTDNLAHRLFPDSQTYAVKKVNARRPSESRRAMDAQRPSGRA</sequence>
<evidence type="ECO:0000313" key="4">
    <source>
        <dbReference type="Proteomes" id="UP001231189"/>
    </source>
</evidence>
<accession>A0AAD8W3V5</accession>
<organism evidence="3 4">
    <name type="scientific">Lolium multiflorum</name>
    <name type="common">Italian ryegrass</name>
    <name type="synonym">Lolium perenne subsp. multiflorum</name>
    <dbReference type="NCBI Taxonomy" id="4521"/>
    <lineage>
        <taxon>Eukaryota</taxon>
        <taxon>Viridiplantae</taxon>
        <taxon>Streptophyta</taxon>
        <taxon>Embryophyta</taxon>
        <taxon>Tracheophyta</taxon>
        <taxon>Spermatophyta</taxon>
        <taxon>Magnoliopsida</taxon>
        <taxon>Liliopsida</taxon>
        <taxon>Poales</taxon>
        <taxon>Poaceae</taxon>
        <taxon>BOP clade</taxon>
        <taxon>Pooideae</taxon>
        <taxon>Poodae</taxon>
        <taxon>Poeae</taxon>
        <taxon>Poeae Chloroplast Group 2 (Poeae type)</taxon>
        <taxon>Loliodinae</taxon>
        <taxon>Loliinae</taxon>
        <taxon>Lolium</taxon>
    </lineage>
</organism>
<feature type="region of interest" description="Disordered" evidence="2">
    <location>
        <begin position="92"/>
        <end position="111"/>
    </location>
</feature>
<evidence type="ECO:0000313" key="3">
    <source>
        <dbReference type="EMBL" id="KAK1632689.1"/>
    </source>
</evidence>
<feature type="compositionally biased region" description="Basic and acidic residues" evidence="2">
    <location>
        <begin position="306"/>
        <end position="315"/>
    </location>
</feature>
<proteinExistence type="predicted"/>
<keyword evidence="4" id="KW-1185">Reference proteome</keyword>
<name>A0AAD8W3V5_LOLMU</name>
<feature type="coiled-coil region" evidence="1">
    <location>
        <begin position="238"/>
        <end position="289"/>
    </location>
</feature>
<reference evidence="3" key="1">
    <citation type="submission" date="2023-07" db="EMBL/GenBank/DDBJ databases">
        <title>A chromosome-level genome assembly of Lolium multiflorum.</title>
        <authorList>
            <person name="Chen Y."/>
            <person name="Copetti D."/>
            <person name="Kolliker R."/>
            <person name="Studer B."/>
        </authorList>
    </citation>
    <scope>NUCLEOTIDE SEQUENCE</scope>
    <source>
        <strain evidence="3">02402/16</strain>
        <tissue evidence="3">Leaf</tissue>
    </source>
</reference>
<protein>
    <submittedName>
        <fullName evidence="3">Uncharacterized protein</fullName>
    </submittedName>
</protein>
<feature type="region of interest" description="Disordered" evidence="2">
    <location>
        <begin position="298"/>
        <end position="323"/>
    </location>
</feature>
<dbReference type="EMBL" id="JAUUTY010000005">
    <property type="protein sequence ID" value="KAK1632689.1"/>
    <property type="molecule type" value="Genomic_DNA"/>
</dbReference>
<evidence type="ECO:0000256" key="2">
    <source>
        <dbReference type="SAM" id="MobiDB-lite"/>
    </source>
</evidence>
<gene>
    <name evidence="3" type="ORF">QYE76_007004</name>
</gene>
<keyword evidence="1" id="KW-0175">Coiled coil</keyword>
<dbReference type="AlphaFoldDB" id="A0AAD8W3V5"/>